<dbReference type="AlphaFoldDB" id="A0A427XG46"/>
<keyword evidence="3" id="KW-1185">Reference proteome</keyword>
<dbReference type="Proteomes" id="UP000279236">
    <property type="component" value="Unassembled WGS sequence"/>
</dbReference>
<organism evidence="2 3">
    <name type="scientific">Apiotrichum porosum</name>
    <dbReference type="NCBI Taxonomy" id="105984"/>
    <lineage>
        <taxon>Eukaryota</taxon>
        <taxon>Fungi</taxon>
        <taxon>Dikarya</taxon>
        <taxon>Basidiomycota</taxon>
        <taxon>Agaricomycotina</taxon>
        <taxon>Tremellomycetes</taxon>
        <taxon>Trichosporonales</taxon>
        <taxon>Trichosporonaceae</taxon>
        <taxon>Apiotrichum</taxon>
    </lineage>
</organism>
<dbReference type="RefSeq" id="XP_028473017.1">
    <property type="nucleotide sequence ID" value="XM_028618650.1"/>
</dbReference>
<evidence type="ECO:0000256" key="1">
    <source>
        <dbReference type="SAM" id="MobiDB-lite"/>
    </source>
</evidence>
<name>A0A427XG46_9TREE</name>
<dbReference type="EMBL" id="RSCE01000014">
    <property type="protein sequence ID" value="RSH77870.1"/>
    <property type="molecule type" value="Genomic_DNA"/>
</dbReference>
<gene>
    <name evidence="2" type="ORF">EHS24_002936</name>
</gene>
<evidence type="ECO:0000313" key="3">
    <source>
        <dbReference type="Proteomes" id="UP000279236"/>
    </source>
</evidence>
<dbReference type="GeneID" id="39587479"/>
<protein>
    <recommendedName>
        <fullName evidence="4">SAP domain-containing protein</fullName>
    </recommendedName>
</protein>
<reference evidence="2 3" key="1">
    <citation type="submission" date="2018-11" db="EMBL/GenBank/DDBJ databases">
        <title>Genome sequence of Apiotrichum porosum DSM 27194.</title>
        <authorList>
            <person name="Aliyu H."/>
            <person name="Gorte O."/>
            <person name="Ochsenreither K."/>
        </authorList>
    </citation>
    <scope>NUCLEOTIDE SEQUENCE [LARGE SCALE GENOMIC DNA]</scope>
    <source>
        <strain evidence="2 3">DSM 27194</strain>
    </source>
</reference>
<comment type="caution">
    <text evidence="2">The sequence shown here is derived from an EMBL/GenBank/DDBJ whole genome shotgun (WGS) entry which is preliminary data.</text>
</comment>
<proteinExistence type="predicted"/>
<feature type="region of interest" description="Disordered" evidence="1">
    <location>
        <begin position="1"/>
        <end position="45"/>
    </location>
</feature>
<evidence type="ECO:0000313" key="2">
    <source>
        <dbReference type="EMBL" id="RSH77870.1"/>
    </source>
</evidence>
<sequence>MNDSTDRPYTQTNGHGHDSEAAQRTLPQVLPQAPAPSSLASAQPPSLPAWAMTEIERANAYVLETKALAEAAALAAASVQRPSKKAKVSELKTQCEALKLDATGKKDTLYK</sequence>
<evidence type="ECO:0008006" key="4">
    <source>
        <dbReference type="Google" id="ProtNLM"/>
    </source>
</evidence>
<feature type="compositionally biased region" description="Low complexity" evidence="1">
    <location>
        <begin position="30"/>
        <end position="44"/>
    </location>
</feature>
<accession>A0A427XG46</accession>